<dbReference type="SUPFAM" id="SSF54928">
    <property type="entry name" value="RNA-binding domain, RBD"/>
    <property type="match status" value="1"/>
</dbReference>
<reference evidence="1 2" key="1">
    <citation type="submission" date="2020-06" db="EMBL/GenBank/DDBJ databases">
        <title>Transcriptomic and genomic resources for Thalictrum thalictroides and T. hernandezii: Facilitating candidate gene discovery in an emerging model plant lineage.</title>
        <authorList>
            <person name="Arias T."/>
            <person name="Riano-Pachon D.M."/>
            <person name="Di Stilio V.S."/>
        </authorList>
    </citation>
    <scope>NUCLEOTIDE SEQUENCE [LARGE SCALE GENOMIC DNA]</scope>
    <source>
        <strain evidence="2">cv. WT478/WT964</strain>
        <tissue evidence="1">Leaves</tissue>
    </source>
</reference>
<comment type="caution">
    <text evidence="1">The sequence shown here is derived from an EMBL/GenBank/DDBJ whole genome shotgun (WGS) entry which is preliminary data.</text>
</comment>
<feature type="non-terminal residue" evidence="1">
    <location>
        <position position="1"/>
    </location>
</feature>
<dbReference type="InterPro" id="IPR012677">
    <property type="entry name" value="Nucleotide-bd_a/b_plait_sf"/>
</dbReference>
<dbReference type="AlphaFoldDB" id="A0A7J6W579"/>
<dbReference type="EMBL" id="JABWDY010021209">
    <property type="protein sequence ID" value="KAF5192534.1"/>
    <property type="molecule type" value="Genomic_DNA"/>
</dbReference>
<evidence type="ECO:0000313" key="2">
    <source>
        <dbReference type="Proteomes" id="UP000554482"/>
    </source>
</evidence>
<dbReference type="Proteomes" id="UP000554482">
    <property type="component" value="Unassembled WGS sequence"/>
</dbReference>
<evidence type="ECO:0000313" key="1">
    <source>
        <dbReference type="EMBL" id="KAF5192534.1"/>
    </source>
</evidence>
<name>A0A7J6W579_THATH</name>
<accession>A0A7J6W579</accession>
<keyword evidence="2" id="KW-1185">Reference proteome</keyword>
<dbReference type="InterPro" id="IPR035979">
    <property type="entry name" value="RBD_domain_sf"/>
</dbReference>
<dbReference type="OrthoDB" id="1875751at2759"/>
<dbReference type="Gene3D" id="3.30.70.330">
    <property type="match status" value="1"/>
</dbReference>
<gene>
    <name evidence="1" type="ORF">FRX31_017880</name>
</gene>
<organism evidence="1 2">
    <name type="scientific">Thalictrum thalictroides</name>
    <name type="common">Rue-anemone</name>
    <name type="synonym">Anemone thalictroides</name>
    <dbReference type="NCBI Taxonomy" id="46969"/>
    <lineage>
        <taxon>Eukaryota</taxon>
        <taxon>Viridiplantae</taxon>
        <taxon>Streptophyta</taxon>
        <taxon>Embryophyta</taxon>
        <taxon>Tracheophyta</taxon>
        <taxon>Spermatophyta</taxon>
        <taxon>Magnoliopsida</taxon>
        <taxon>Ranunculales</taxon>
        <taxon>Ranunculaceae</taxon>
        <taxon>Thalictroideae</taxon>
        <taxon>Thalictrum</taxon>
    </lineage>
</organism>
<sequence>RYEGTYKENYPDICGQDPTIISVTESTFRRFCVRLDGRTHDLEGSANVVDLATPKEEDIRPPPPPSRVNHGGYGAYNAYITAATRYAALGAPTLYDHPAAAPYGRGLPEPMREGMGKKIFVGRLPHEANADDLHQYFGRLGCILDVYVPKVAIDSAASHCLVTAASQCLYHRNVRLRKALTEAKIVNALIIRTRLHEDLLVGNALVTMLKHAALQLAYVIVHLIVIFMKEEANNSGGQNGWVTEWLGLASGGSRGAAAAACGACPGWGLVKVGDGRATLPWQERELSANLKGFLSS</sequence>
<dbReference type="GO" id="GO:0003676">
    <property type="term" value="F:nucleic acid binding"/>
    <property type="evidence" value="ECO:0007669"/>
    <property type="project" value="InterPro"/>
</dbReference>
<proteinExistence type="predicted"/>
<protein>
    <submittedName>
        <fullName evidence="1">RNA-binding (RRM/RBD/RNP motifs) family protein</fullName>
    </submittedName>
</protein>